<accession>A0A6L7GG10</accession>
<dbReference type="Gene3D" id="2.30.30.40">
    <property type="entry name" value="SH3 Domains"/>
    <property type="match status" value="1"/>
</dbReference>
<keyword evidence="1" id="KW-0732">Signal</keyword>
<proteinExistence type="predicted"/>
<feature type="chain" id="PRO_5026930029" description="SH3-like domain-containing protein" evidence="1">
    <location>
        <begin position="23"/>
        <end position="156"/>
    </location>
</feature>
<dbReference type="InterPro" id="IPR010466">
    <property type="entry name" value="DUF1058"/>
</dbReference>
<evidence type="ECO:0008006" key="4">
    <source>
        <dbReference type="Google" id="ProtNLM"/>
    </source>
</evidence>
<evidence type="ECO:0000256" key="1">
    <source>
        <dbReference type="SAM" id="SignalP"/>
    </source>
</evidence>
<name>A0A6L7GG10_9SPHN</name>
<organism evidence="2 3">
    <name type="scientific">Allopontixanthobacter confluentis</name>
    <dbReference type="NCBI Taxonomy" id="1849021"/>
    <lineage>
        <taxon>Bacteria</taxon>
        <taxon>Pseudomonadati</taxon>
        <taxon>Pseudomonadota</taxon>
        <taxon>Alphaproteobacteria</taxon>
        <taxon>Sphingomonadales</taxon>
        <taxon>Erythrobacteraceae</taxon>
        <taxon>Allopontixanthobacter</taxon>
    </lineage>
</organism>
<protein>
    <recommendedName>
        <fullName evidence="4">SH3-like domain-containing protein</fullName>
    </recommendedName>
</protein>
<evidence type="ECO:0000313" key="2">
    <source>
        <dbReference type="EMBL" id="MXP14234.1"/>
    </source>
</evidence>
<dbReference type="RefSeq" id="WP_160600422.1">
    <property type="nucleotide sequence ID" value="NZ_WTYU01000001.1"/>
</dbReference>
<dbReference type="Proteomes" id="UP000473531">
    <property type="component" value="Unassembled WGS sequence"/>
</dbReference>
<keyword evidence="3" id="KW-1185">Reference proteome</keyword>
<reference evidence="2 3" key="1">
    <citation type="submission" date="2019-12" db="EMBL/GenBank/DDBJ databases">
        <title>Genomic-based taxomic classification of the family Erythrobacteraceae.</title>
        <authorList>
            <person name="Xu L."/>
        </authorList>
    </citation>
    <scope>NUCLEOTIDE SEQUENCE [LARGE SCALE GENOMIC DNA]</scope>
    <source>
        <strain evidence="2 3">KCTC 52259</strain>
    </source>
</reference>
<sequence>MINRTLPILALLFIVFASPASAQQRDVPYWATIRASEINMRVGPSAEFRIDWVYRRQGLPVKVIRVVEGWRLIRDSDGTQGWVVARLLSPDRGAVVIGTGLAAMRDAPSASGKLKWKAEPGVVGKIVKCDANWCEFDAGGRMGWIEASRIWGSGEP</sequence>
<dbReference type="Pfam" id="PF06347">
    <property type="entry name" value="SH3_4"/>
    <property type="match status" value="2"/>
</dbReference>
<feature type="signal peptide" evidence="1">
    <location>
        <begin position="1"/>
        <end position="22"/>
    </location>
</feature>
<dbReference type="EMBL" id="WTYU01000001">
    <property type="protein sequence ID" value="MXP14234.1"/>
    <property type="molecule type" value="Genomic_DNA"/>
</dbReference>
<evidence type="ECO:0000313" key="3">
    <source>
        <dbReference type="Proteomes" id="UP000473531"/>
    </source>
</evidence>
<dbReference type="OrthoDB" id="9810773at2"/>
<dbReference type="AlphaFoldDB" id="A0A6L7GG10"/>
<comment type="caution">
    <text evidence="2">The sequence shown here is derived from an EMBL/GenBank/DDBJ whole genome shotgun (WGS) entry which is preliminary data.</text>
</comment>
<gene>
    <name evidence="2" type="ORF">GRI44_05660</name>
</gene>